<reference evidence="5" key="1">
    <citation type="journal article" date="2021" name="Nat. Commun.">
        <title>Genetic determinants of endophytism in the Arabidopsis root mycobiome.</title>
        <authorList>
            <person name="Mesny F."/>
            <person name="Miyauchi S."/>
            <person name="Thiergart T."/>
            <person name="Pickel B."/>
            <person name="Atanasova L."/>
            <person name="Karlsson M."/>
            <person name="Huettel B."/>
            <person name="Barry K.W."/>
            <person name="Haridas S."/>
            <person name="Chen C."/>
            <person name="Bauer D."/>
            <person name="Andreopoulos W."/>
            <person name="Pangilinan J."/>
            <person name="LaButti K."/>
            <person name="Riley R."/>
            <person name="Lipzen A."/>
            <person name="Clum A."/>
            <person name="Drula E."/>
            <person name="Henrissat B."/>
            <person name="Kohler A."/>
            <person name="Grigoriev I.V."/>
            <person name="Martin F.M."/>
            <person name="Hacquard S."/>
        </authorList>
    </citation>
    <scope>NUCLEOTIDE SEQUENCE</scope>
    <source>
        <strain evidence="5">MPI-CAGE-CH-0235</strain>
    </source>
</reference>
<evidence type="ECO:0000256" key="1">
    <source>
        <dbReference type="ARBA" id="ARBA00010838"/>
    </source>
</evidence>
<dbReference type="PANTHER" id="PTHR10353">
    <property type="entry name" value="GLYCOSYL HYDROLASE"/>
    <property type="match status" value="1"/>
</dbReference>
<dbReference type="Gene3D" id="3.20.20.80">
    <property type="entry name" value="Glycosidases"/>
    <property type="match status" value="1"/>
</dbReference>
<sequence>FNWGFATASYQIEGAVQEEGRGPSIWDTFCYREPTRTKGANGDVACDHYHRWEEDLDILQSYGAKSCRFSFSWSRIIPLGGRNDPLNEAGISFYNKLIDGLLARGIEPWITLYRWGVTKDSQERKG</sequence>
<accession>A0A8K0SV51</accession>
<evidence type="ECO:0000256" key="3">
    <source>
        <dbReference type="ARBA" id="ARBA00023295"/>
    </source>
</evidence>
<evidence type="ECO:0000256" key="2">
    <source>
        <dbReference type="ARBA" id="ARBA00022801"/>
    </source>
</evidence>
<dbReference type="GO" id="GO:0005975">
    <property type="term" value="P:carbohydrate metabolic process"/>
    <property type="evidence" value="ECO:0007669"/>
    <property type="project" value="InterPro"/>
</dbReference>
<keyword evidence="2 5" id="KW-0378">Hydrolase</keyword>
<organism evidence="5 6">
    <name type="scientific">Stachybotrys elegans</name>
    <dbReference type="NCBI Taxonomy" id="80388"/>
    <lineage>
        <taxon>Eukaryota</taxon>
        <taxon>Fungi</taxon>
        <taxon>Dikarya</taxon>
        <taxon>Ascomycota</taxon>
        <taxon>Pezizomycotina</taxon>
        <taxon>Sordariomycetes</taxon>
        <taxon>Hypocreomycetidae</taxon>
        <taxon>Hypocreales</taxon>
        <taxon>Stachybotryaceae</taxon>
        <taxon>Stachybotrys</taxon>
    </lineage>
</organism>
<dbReference type="InterPro" id="IPR001360">
    <property type="entry name" value="Glyco_hydro_1"/>
</dbReference>
<dbReference type="SUPFAM" id="SSF51445">
    <property type="entry name" value="(Trans)glycosidases"/>
    <property type="match status" value="1"/>
</dbReference>
<comment type="similarity">
    <text evidence="1 4">Belongs to the glycosyl hydrolase 1 family.</text>
</comment>
<dbReference type="AlphaFoldDB" id="A0A8K0SV51"/>
<dbReference type="OrthoDB" id="65569at2759"/>
<dbReference type="PROSITE" id="PS00653">
    <property type="entry name" value="GLYCOSYL_HYDROL_F1_2"/>
    <property type="match status" value="1"/>
</dbReference>
<dbReference type="InterPro" id="IPR017853">
    <property type="entry name" value="GH"/>
</dbReference>
<dbReference type="EMBL" id="JAGPNK010000003">
    <property type="protein sequence ID" value="KAH7324293.1"/>
    <property type="molecule type" value="Genomic_DNA"/>
</dbReference>
<dbReference type="InterPro" id="IPR033132">
    <property type="entry name" value="GH_1_N_CS"/>
</dbReference>
<keyword evidence="3" id="KW-0326">Glycosidase</keyword>
<protein>
    <submittedName>
        <fullName evidence="5">Glycoside hydrolase</fullName>
    </submittedName>
</protein>
<proteinExistence type="inferred from homology"/>
<dbReference type="PANTHER" id="PTHR10353:SF36">
    <property type="entry name" value="LP05116P"/>
    <property type="match status" value="1"/>
</dbReference>
<evidence type="ECO:0000313" key="5">
    <source>
        <dbReference type="EMBL" id="KAH7324293.1"/>
    </source>
</evidence>
<gene>
    <name evidence="5" type="ORF">B0I35DRAFT_323450</name>
</gene>
<keyword evidence="6" id="KW-1185">Reference proteome</keyword>
<evidence type="ECO:0000256" key="4">
    <source>
        <dbReference type="RuleBase" id="RU003690"/>
    </source>
</evidence>
<feature type="non-terminal residue" evidence="5">
    <location>
        <position position="1"/>
    </location>
</feature>
<dbReference type="Proteomes" id="UP000813444">
    <property type="component" value="Unassembled WGS sequence"/>
</dbReference>
<dbReference type="Pfam" id="PF00232">
    <property type="entry name" value="Glyco_hydro_1"/>
    <property type="match status" value="1"/>
</dbReference>
<feature type="non-terminal residue" evidence="5">
    <location>
        <position position="126"/>
    </location>
</feature>
<comment type="caution">
    <text evidence="5">The sequence shown here is derived from an EMBL/GenBank/DDBJ whole genome shotgun (WGS) entry which is preliminary data.</text>
</comment>
<name>A0A8K0SV51_9HYPO</name>
<evidence type="ECO:0000313" key="6">
    <source>
        <dbReference type="Proteomes" id="UP000813444"/>
    </source>
</evidence>
<dbReference type="GO" id="GO:0008422">
    <property type="term" value="F:beta-glucosidase activity"/>
    <property type="evidence" value="ECO:0007669"/>
    <property type="project" value="TreeGrafter"/>
</dbReference>